<dbReference type="InterPro" id="IPR013249">
    <property type="entry name" value="RNA_pol_sigma70_r4_t2"/>
</dbReference>
<keyword evidence="2" id="KW-0805">Transcription regulation</keyword>
<dbReference type="PANTHER" id="PTHR43133:SF58">
    <property type="entry name" value="ECF RNA POLYMERASE SIGMA FACTOR SIGD"/>
    <property type="match status" value="1"/>
</dbReference>
<keyword evidence="9" id="KW-1185">Reference proteome</keyword>
<dbReference type="InterPro" id="IPR013325">
    <property type="entry name" value="RNA_pol_sigma_r2"/>
</dbReference>
<dbReference type="InterPro" id="IPR036388">
    <property type="entry name" value="WH-like_DNA-bd_sf"/>
</dbReference>
<dbReference type="GO" id="GO:0006352">
    <property type="term" value="P:DNA-templated transcription initiation"/>
    <property type="evidence" value="ECO:0007669"/>
    <property type="project" value="InterPro"/>
</dbReference>
<dbReference type="PANTHER" id="PTHR43133">
    <property type="entry name" value="RNA POLYMERASE ECF-TYPE SIGMA FACTO"/>
    <property type="match status" value="1"/>
</dbReference>
<feature type="domain" description="RNA polymerase sigma factor 70 region 4 type 2" evidence="7">
    <location>
        <begin position="135"/>
        <end position="186"/>
    </location>
</feature>
<dbReference type="EMBL" id="JACHHP010000001">
    <property type="protein sequence ID" value="MBB5206562.1"/>
    <property type="molecule type" value="Genomic_DNA"/>
</dbReference>
<reference evidence="8 9" key="1">
    <citation type="submission" date="2020-08" db="EMBL/GenBank/DDBJ databases">
        <title>Genomic Encyclopedia of Type Strains, Phase IV (KMG-IV): sequencing the most valuable type-strain genomes for metagenomic binning, comparative biology and taxonomic classification.</title>
        <authorList>
            <person name="Goeker M."/>
        </authorList>
    </citation>
    <scope>NUCLEOTIDE SEQUENCE [LARGE SCALE GENOMIC DNA]</scope>
    <source>
        <strain evidence="8 9">DSM 24163</strain>
    </source>
</reference>
<protein>
    <submittedName>
        <fullName evidence="8">RNA polymerase sigma-70 factor (ECF subfamily)</fullName>
    </submittedName>
</protein>
<keyword evidence="4" id="KW-0238">DNA-binding</keyword>
<organism evidence="8 9">
    <name type="scientific">Chiayiivirga flava</name>
    <dbReference type="NCBI Taxonomy" id="659595"/>
    <lineage>
        <taxon>Bacteria</taxon>
        <taxon>Pseudomonadati</taxon>
        <taxon>Pseudomonadota</taxon>
        <taxon>Gammaproteobacteria</taxon>
        <taxon>Lysobacterales</taxon>
        <taxon>Lysobacteraceae</taxon>
        <taxon>Chiayiivirga</taxon>
    </lineage>
</organism>
<gene>
    <name evidence="8" type="ORF">HNQ52_000078</name>
</gene>
<evidence type="ECO:0000256" key="3">
    <source>
        <dbReference type="ARBA" id="ARBA00023082"/>
    </source>
</evidence>
<dbReference type="Pfam" id="PF04542">
    <property type="entry name" value="Sigma70_r2"/>
    <property type="match status" value="1"/>
</dbReference>
<accession>A0A7W8D315</accession>
<dbReference type="Gene3D" id="1.10.1740.10">
    <property type="match status" value="1"/>
</dbReference>
<evidence type="ECO:0000256" key="2">
    <source>
        <dbReference type="ARBA" id="ARBA00023015"/>
    </source>
</evidence>
<dbReference type="InterPro" id="IPR013324">
    <property type="entry name" value="RNA_pol_sigma_r3/r4-like"/>
</dbReference>
<proteinExistence type="inferred from homology"/>
<dbReference type="GO" id="GO:0016987">
    <property type="term" value="F:sigma factor activity"/>
    <property type="evidence" value="ECO:0007669"/>
    <property type="project" value="UniProtKB-KW"/>
</dbReference>
<evidence type="ECO:0000256" key="5">
    <source>
        <dbReference type="ARBA" id="ARBA00023163"/>
    </source>
</evidence>
<dbReference type="InterPro" id="IPR039425">
    <property type="entry name" value="RNA_pol_sigma-70-like"/>
</dbReference>
<dbReference type="InterPro" id="IPR007627">
    <property type="entry name" value="RNA_pol_sigma70_r2"/>
</dbReference>
<comment type="similarity">
    <text evidence="1">Belongs to the sigma-70 factor family. ECF subfamily.</text>
</comment>
<keyword evidence="3" id="KW-0731">Sigma factor</keyword>
<dbReference type="SUPFAM" id="SSF88946">
    <property type="entry name" value="Sigma2 domain of RNA polymerase sigma factors"/>
    <property type="match status" value="1"/>
</dbReference>
<dbReference type="GO" id="GO:0003677">
    <property type="term" value="F:DNA binding"/>
    <property type="evidence" value="ECO:0007669"/>
    <property type="project" value="UniProtKB-KW"/>
</dbReference>
<comment type="caution">
    <text evidence="8">The sequence shown here is derived from an EMBL/GenBank/DDBJ whole genome shotgun (WGS) entry which is preliminary data.</text>
</comment>
<dbReference type="AlphaFoldDB" id="A0A7W8D315"/>
<dbReference type="Pfam" id="PF08281">
    <property type="entry name" value="Sigma70_r4_2"/>
    <property type="match status" value="1"/>
</dbReference>
<dbReference type="NCBIfam" id="TIGR02937">
    <property type="entry name" value="sigma70-ECF"/>
    <property type="match status" value="1"/>
</dbReference>
<evidence type="ECO:0000259" key="6">
    <source>
        <dbReference type="Pfam" id="PF04542"/>
    </source>
</evidence>
<feature type="domain" description="RNA polymerase sigma-70 region 2" evidence="6">
    <location>
        <begin position="35"/>
        <end position="100"/>
    </location>
</feature>
<evidence type="ECO:0000259" key="7">
    <source>
        <dbReference type="Pfam" id="PF08281"/>
    </source>
</evidence>
<sequence>MNVPSDTDGRDDDALWASLMLRAQDGDRGAYHALLRAIAPYLRAIAHRYLGRGDDAEDAVQDVLLVMHGIRHTYERGRPFKPWLGTIARRRCIDLLRRRAYRLRHELDAMDDAELHADPGHDPETSMASADDAGMLHDAVAALPLRQREAIRLLRLSELTLQEASVRSEQSVGSLKVAVHRAFKSLQRTFAKERSRD</sequence>
<dbReference type="InterPro" id="IPR014284">
    <property type="entry name" value="RNA_pol_sigma-70_dom"/>
</dbReference>
<evidence type="ECO:0000313" key="8">
    <source>
        <dbReference type="EMBL" id="MBB5206562.1"/>
    </source>
</evidence>
<evidence type="ECO:0000256" key="4">
    <source>
        <dbReference type="ARBA" id="ARBA00023125"/>
    </source>
</evidence>
<evidence type="ECO:0000313" key="9">
    <source>
        <dbReference type="Proteomes" id="UP000521199"/>
    </source>
</evidence>
<evidence type="ECO:0000256" key="1">
    <source>
        <dbReference type="ARBA" id="ARBA00010641"/>
    </source>
</evidence>
<name>A0A7W8D315_9GAMM</name>
<dbReference type="Proteomes" id="UP000521199">
    <property type="component" value="Unassembled WGS sequence"/>
</dbReference>
<dbReference type="SUPFAM" id="SSF88659">
    <property type="entry name" value="Sigma3 and sigma4 domains of RNA polymerase sigma factors"/>
    <property type="match status" value="1"/>
</dbReference>
<dbReference type="Gene3D" id="1.10.10.10">
    <property type="entry name" value="Winged helix-like DNA-binding domain superfamily/Winged helix DNA-binding domain"/>
    <property type="match status" value="1"/>
</dbReference>
<dbReference type="RefSeq" id="WP_183958659.1">
    <property type="nucleotide sequence ID" value="NZ_JACHHP010000001.1"/>
</dbReference>
<keyword evidence="5" id="KW-0804">Transcription</keyword>